<comment type="caution">
    <text evidence="4">The sequence shown here is derived from an EMBL/GenBank/DDBJ whole genome shotgun (WGS) entry which is preliminary data.</text>
</comment>
<comment type="cofactor">
    <cofactor evidence="1">
        <name>Mg(2+)</name>
        <dbReference type="ChEBI" id="CHEBI:18420"/>
    </cofactor>
</comment>
<evidence type="ECO:0000256" key="1">
    <source>
        <dbReference type="ARBA" id="ARBA00001946"/>
    </source>
</evidence>
<gene>
    <name evidence="4" type="ORF">A3A33_05230</name>
</gene>
<feature type="domain" description="Nudix hydrolase" evidence="3">
    <location>
        <begin position="6"/>
        <end position="142"/>
    </location>
</feature>
<evidence type="ECO:0000313" key="4">
    <source>
        <dbReference type="EMBL" id="OGN29618.1"/>
    </source>
</evidence>
<reference evidence="4 5" key="1">
    <citation type="journal article" date="2016" name="Nat. Commun.">
        <title>Thousands of microbial genomes shed light on interconnected biogeochemical processes in an aquifer system.</title>
        <authorList>
            <person name="Anantharaman K."/>
            <person name="Brown C.T."/>
            <person name="Hug L.A."/>
            <person name="Sharon I."/>
            <person name="Castelle C.J."/>
            <person name="Probst A.J."/>
            <person name="Thomas B.C."/>
            <person name="Singh A."/>
            <person name="Wilkins M.J."/>
            <person name="Karaoz U."/>
            <person name="Brodie E.L."/>
            <person name="Williams K.H."/>
            <person name="Hubbard S.S."/>
            <person name="Banfield J.F."/>
        </authorList>
    </citation>
    <scope>NUCLEOTIDE SEQUENCE [LARGE SCALE GENOMIC DNA]</scope>
</reference>
<keyword evidence="2" id="KW-0378">Hydrolase</keyword>
<evidence type="ECO:0000256" key="2">
    <source>
        <dbReference type="ARBA" id="ARBA00022801"/>
    </source>
</evidence>
<dbReference type="Proteomes" id="UP000179047">
    <property type="component" value="Unassembled WGS sequence"/>
</dbReference>
<protein>
    <recommendedName>
        <fullName evidence="3">Nudix hydrolase domain-containing protein</fullName>
    </recommendedName>
</protein>
<dbReference type="GO" id="GO:0016787">
    <property type="term" value="F:hydrolase activity"/>
    <property type="evidence" value="ECO:0007669"/>
    <property type="project" value="UniProtKB-KW"/>
</dbReference>
<dbReference type="PANTHER" id="PTHR43046">
    <property type="entry name" value="GDP-MANNOSE MANNOSYL HYDROLASE"/>
    <property type="match status" value="1"/>
</dbReference>
<dbReference type="InterPro" id="IPR015797">
    <property type="entry name" value="NUDIX_hydrolase-like_dom_sf"/>
</dbReference>
<sequence>MKNKNDLKLVVVALIQNEQGEILFQKRSDTEFPAEDGRWELPGGGVEEGEIFEEALRRECREEIGVDVEIGKELPWVSETSHLNKDGKEIRFAVHCFVCLIKSGEVKPSNEEVAEIKWLKYSDIAGLRVPENNRKFVELFIASAK</sequence>
<dbReference type="Pfam" id="PF00293">
    <property type="entry name" value="NUDIX"/>
    <property type="match status" value="1"/>
</dbReference>
<dbReference type="EMBL" id="MGKP01000005">
    <property type="protein sequence ID" value="OGN29618.1"/>
    <property type="molecule type" value="Genomic_DNA"/>
</dbReference>
<dbReference type="Gene3D" id="3.90.79.10">
    <property type="entry name" value="Nucleoside Triphosphate Pyrophosphohydrolase"/>
    <property type="match status" value="1"/>
</dbReference>
<dbReference type="SUPFAM" id="SSF55811">
    <property type="entry name" value="Nudix"/>
    <property type="match status" value="1"/>
</dbReference>
<dbReference type="PROSITE" id="PS51462">
    <property type="entry name" value="NUDIX"/>
    <property type="match status" value="1"/>
</dbReference>
<proteinExistence type="predicted"/>
<evidence type="ECO:0000313" key="5">
    <source>
        <dbReference type="Proteomes" id="UP000179047"/>
    </source>
</evidence>
<dbReference type="InterPro" id="IPR000086">
    <property type="entry name" value="NUDIX_hydrolase_dom"/>
</dbReference>
<dbReference type="PRINTS" id="PR00502">
    <property type="entry name" value="NUDIXFAMILY"/>
</dbReference>
<evidence type="ECO:0000259" key="3">
    <source>
        <dbReference type="PROSITE" id="PS51462"/>
    </source>
</evidence>
<dbReference type="STRING" id="1802701.A3A33_05230"/>
<dbReference type="PANTHER" id="PTHR43046:SF14">
    <property type="entry name" value="MUTT_NUDIX FAMILY PROTEIN"/>
    <property type="match status" value="1"/>
</dbReference>
<accession>A0A1F8GY78</accession>
<name>A0A1F8GY78_9BACT</name>
<organism evidence="4 5">
    <name type="scientific">Candidatus Yanofskybacteria bacterium RIFCSPLOWO2_01_FULL_49_25</name>
    <dbReference type="NCBI Taxonomy" id="1802701"/>
    <lineage>
        <taxon>Bacteria</taxon>
        <taxon>Candidatus Yanofskyibacteriota</taxon>
    </lineage>
</organism>
<dbReference type="AlphaFoldDB" id="A0A1F8GY78"/>
<dbReference type="InterPro" id="IPR020476">
    <property type="entry name" value="Nudix_hydrolase"/>
</dbReference>